<dbReference type="AlphaFoldDB" id="A0AAD7CWK1"/>
<reference evidence="3" key="1">
    <citation type="submission" date="2023-03" db="EMBL/GenBank/DDBJ databases">
        <title>Massive genome expansion in bonnet fungi (Mycena s.s.) driven by repeated elements and novel gene families across ecological guilds.</title>
        <authorList>
            <consortium name="Lawrence Berkeley National Laboratory"/>
            <person name="Harder C.B."/>
            <person name="Miyauchi S."/>
            <person name="Viragh M."/>
            <person name="Kuo A."/>
            <person name="Thoen E."/>
            <person name="Andreopoulos B."/>
            <person name="Lu D."/>
            <person name="Skrede I."/>
            <person name="Drula E."/>
            <person name="Henrissat B."/>
            <person name="Morin E."/>
            <person name="Kohler A."/>
            <person name="Barry K."/>
            <person name="LaButti K."/>
            <person name="Morin E."/>
            <person name="Salamov A."/>
            <person name="Lipzen A."/>
            <person name="Mereny Z."/>
            <person name="Hegedus B."/>
            <person name="Baldrian P."/>
            <person name="Stursova M."/>
            <person name="Weitz H."/>
            <person name="Taylor A."/>
            <person name="Grigoriev I.V."/>
            <person name="Nagy L.G."/>
            <person name="Martin F."/>
            <person name="Kauserud H."/>
        </authorList>
    </citation>
    <scope>NUCLEOTIDE SEQUENCE</scope>
    <source>
        <strain evidence="3">CBHHK067</strain>
    </source>
</reference>
<keyword evidence="4" id="KW-1185">Reference proteome</keyword>
<dbReference type="Gene3D" id="1.10.10.60">
    <property type="entry name" value="Homeodomain-like"/>
    <property type="match status" value="1"/>
</dbReference>
<dbReference type="Proteomes" id="UP001221757">
    <property type="component" value="Unassembled WGS sequence"/>
</dbReference>
<dbReference type="GO" id="GO:0003677">
    <property type="term" value="F:DNA binding"/>
    <property type="evidence" value="ECO:0007669"/>
    <property type="project" value="InterPro"/>
</dbReference>
<proteinExistence type="predicted"/>
<dbReference type="InterPro" id="IPR009057">
    <property type="entry name" value="Homeodomain-like_sf"/>
</dbReference>
<evidence type="ECO:0000256" key="1">
    <source>
        <dbReference type="SAM" id="MobiDB-lite"/>
    </source>
</evidence>
<feature type="region of interest" description="Disordered" evidence="1">
    <location>
        <begin position="140"/>
        <end position="186"/>
    </location>
</feature>
<sequence length="186" mass="21498">MAPQHHHGLPDEERMALAMADIAKGKYRLREAAGLYNVKPSTLSDRMRGRKPRQKAQTARQRLPEPKERVMVEWCQQLALTAHPLNRNDPPEAHAILMADENLKLNNMLCAKVQDKQRSRGHFQGAARCYTMGEGLEMKRKEAEEAGRKKREAEEKRAQKQANQERRQKEKMNMPRPYKNGNFCAI</sequence>
<name>A0AAD7CWK1_MYCRO</name>
<dbReference type="InterPro" id="IPR007889">
    <property type="entry name" value="HTH_Psq"/>
</dbReference>
<comment type="caution">
    <text evidence="3">The sequence shown here is derived from an EMBL/GenBank/DDBJ whole genome shotgun (WGS) entry which is preliminary data.</text>
</comment>
<accession>A0AAD7CWK1</accession>
<evidence type="ECO:0000313" key="4">
    <source>
        <dbReference type="Proteomes" id="UP001221757"/>
    </source>
</evidence>
<feature type="domain" description="HTH psq-type" evidence="2">
    <location>
        <begin position="11"/>
        <end position="52"/>
    </location>
</feature>
<dbReference type="Pfam" id="PF05225">
    <property type="entry name" value="HTH_psq"/>
    <property type="match status" value="1"/>
</dbReference>
<feature type="region of interest" description="Disordered" evidence="1">
    <location>
        <begin position="42"/>
        <end position="65"/>
    </location>
</feature>
<evidence type="ECO:0000313" key="3">
    <source>
        <dbReference type="EMBL" id="KAJ7661790.1"/>
    </source>
</evidence>
<dbReference type="EMBL" id="JARKIE010000246">
    <property type="protein sequence ID" value="KAJ7661790.1"/>
    <property type="molecule type" value="Genomic_DNA"/>
</dbReference>
<gene>
    <name evidence="3" type="ORF">B0H17DRAFT_1144515</name>
</gene>
<dbReference type="SUPFAM" id="SSF46689">
    <property type="entry name" value="Homeodomain-like"/>
    <property type="match status" value="1"/>
</dbReference>
<protein>
    <recommendedName>
        <fullName evidence="2">HTH psq-type domain-containing protein</fullName>
    </recommendedName>
</protein>
<evidence type="ECO:0000259" key="2">
    <source>
        <dbReference type="Pfam" id="PF05225"/>
    </source>
</evidence>
<feature type="compositionally biased region" description="Basic and acidic residues" evidence="1">
    <location>
        <begin position="140"/>
        <end position="173"/>
    </location>
</feature>
<organism evidence="3 4">
    <name type="scientific">Mycena rosella</name>
    <name type="common">Pink bonnet</name>
    <name type="synonym">Agaricus rosellus</name>
    <dbReference type="NCBI Taxonomy" id="1033263"/>
    <lineage>
        <taxon>Eukaryota</taxon>
        <taxon>Fungi</taxon>
        <taxon>Dikarya</taxon>
        <taxon>Basidiomycota</taxon>
        <taxon>Agaricomycotina</taxon>
        <taxon>Agaricomycetes</taxon>
        <taxon>Agaricomycetidae</taxon>
        <taxon>Agaricales</taxon>
        <taxon>Marasmiineae</taxon>
        <taxon>Mycenaceae</taxon>
        <taxon>Mycena</taxon>
    </lineage>
</organism>